<reference evidence="4 5" key="1">
    <citation type="submission" date="2017-06" db="EMBL/GenBank/DDBJ databases">
        <title>Aedes aegypti genome working group (AGWG) sequencing and assembly.</title>
        <authorList>
            <consortium name="Aedes aegypti Genome Working Group (AGWG)"/>
            <person name="Matthews B.J."/>
        </authorList>
    </citation>
    <scope>NUCLEOTIDE SEQUENCE [LARGE SCALE GENOMIC DNA]</scope>
    <source>
        <strain evidence="4 5">LVP_AGWG</strain>
    </source>
</reference>
<evidence type="ECO:0000256" key="1">
    <source>
        <dbReference type="ARBA" id="ARBA00005350"/>
    </source>
</evidence>
<dbReference type="Pfam" id="PF03803">
    <property type="entry name" value="Scramblase"/>
    <property type="match status" value="1"/>
</dbReference>
<dbReference type="GO" id="GO:0005886">
    <property type="term" value="C:plasma membrane"/>
    <property type="evidence" value="ECO:0007669"/>
    <property type="project" value="TreeGrafter"/>
</dbReference>
<dbReference type="InterPro" id="IPR005552">
    <property type="entry name" value="Scramblase"/>
</dbReference>
<dbReference type="GO" id="GO:0017128">
    <property type="term" value="F:phospholipid scramblase activity"/>
    <property type="evidence" value="ECO:0007669"/>
    <property type="project" value="InterPro"/>
</dbReference>
<accession>A0A6I8TLD1</accession>
<sequence length="360" mass="38902">MSAPSAPGGGYAPYAPYPPSDNTAGGYAPPYPPAGPQDGGMGYPPGPGHSPYPPGPPMEAYGAYYYFQPAPYPSGPPAPGMVMPQPQQYAPAQPYGGYPAPVMVQPGMPGQPPPQAAPAGAPQAGGWMSIPQGIPNCPPGLEYLTSIDQLLVHQKVELLEAFTGFETANKYTVKNTLGQKVYWAVEDTDCCTRNCCGPARPFDMKVLDYYQNEVLHFNRPLRCSSCCFPCCLQTLEVSAPPGNVIGTVEQNWSIFTPQFSIKDQSGNTVLRIEGPFCTFSICGDVEFKVVATNGNQVGKISKQWSGFAREAFTDSDHFGINFPMDLDVRVKATLLGCLFLIDYMFFEKSGNKEQDRPGMF</sequence>
<dbReference type="FunCoup" id="A0A6I8TLD1">
    <property type="interactions" value="310"/>
</dbReference>
<proteinExistence type="inferred from homology"/>
<keyword evidence="2" id="KW-0449">Lipoprotein</keyword>
<comment type="cofactor">
    <cofactor evidence="2">
        <name>Ca(2+)</name>
        <dbReference type="ChEBI" id="CHEBI:29108"/>
    </cofactor>
</comment>
<dbReference type="EnsemblMetazoa" id="AAEL010661-RB">
    <property type="protein sequence ID" value="AAEL010661-PB"/>
    <property type="gene ID" value="AAEL010661"/>
</dbReference>
<name>A0A6I8TLD1_AEDAE</name>
<comment type="function">
    <text evidence="2">May mediate accelerated ATP-independent bidirectional transbilayer migration of phospholipids upon binding calcium ions that results in a loss of phospholipid asymmetry in the plasma membrane.</text>
</comment>
<organism evidence="4 5">
    <name type="scientific">Aedes aegypti</name>
    <name type="common">Yellowfever mosquito</name>
    <name type="synonym">Culex aegypti</name>
    <dbReference type="NCBI Taxonomy" id="7159"/>
    <lineage>
        <taxon>Eukaryota</taxon>
        <taxon>Metazoa</taxon>
        <taxon>Ecdysozoa</taxon>
        <taxon>Arthropoda</taxon>
        <taxon>Hexapoda</taxon>
        <taxon>Insecta</taxon>
        <taxon>Pterygota</taxon>
        <taxon>Neoptera</taxon>
        <taxon>Endopterygota</taxon>
        <taxon>Diptera</taxon>
        <taxon>Nematocera</taxon>
        <taxon>Culicoidea</taxon>
        <taxon>Culicidae</taxon>
        <taxon>Culicinae</taxon>
        <taxon>Aedini</taxon>
        <taxon>Aedes</taxon>
        <taxon>Stegomyia</taxon>
    </lineage>
</organism>
<dbReference type="OrthoDB" id="191150at2759"/>
<feature type="compositionally biased region" description="Pro residues" evidence="3">
    <location>
        <begin position="44"/>
        <end position="54"/>
    </location>
</feature>
<dbReference type="InterPro" id="IPR025659">
    <property type="entry name" value="Tubby-like_C"/>
</dbReference>
<dbReference type="InParanoid" id="A0A6I8TLD1"/>
<feature type="region of interest" description="Disordered" evidence="3">
    <location>
        <begin position="103"/>
        <end position="124"/>
    </location>
</feature>
<feature type="region of interest" description="Disordered" evidence="3">
    <location>
        <begin position="1"/>
        <end position="54"/>
    </location>
</feature>
<evidence type="ECO:0000313" key="4">
    <source>
        <dbReference type="EnsemblMetazoa" id="AAEL010661-PD"/>
    </source>
</evidence>
<comment type="similarity">
    <text evidence="1 2">Belongs to the phospholipid scramblase family.</text>
</comment>
<evidence type="ECO:0000256" key="2">
    <source>
        <dbReference type="RuleBase" id="RU363116"/>
    </source>
</evidence>
<dbReference type="EnsemblMetazoa" id="AAEL010661-RC">
    <property type="protein sequence ID" value="AAEL010661-PC"/>
    <property type="gene ID" value="AAEL010661"/>
</dbReference>
<evidence type="ECO:0000256" key="3">
    <source>
        <dbReference type="SAM" id="MobiDB-lite"/>
    </source>
</evidence>
<keyword evidence="2" id="KW-0564">Palmitate</keyword>
<dbReference type="Proteomes" id="UP000008820">
    <property type="component" value="Chromosome 2"/>
</dbReference>
<dbReference type="EnsemblMetazoa" id="AAEL010661-RD">
    <property type="protein sequence ID" value="AAEL010661-PD"/>
    <property type="gene ID" value="AAEL010661"/>
</dbReference>
<keyword evidence="5" id="KW-1185">Reference proteome</keyword>
<gene>
    <name evidence="4" type="primary">5573678</name>
</gene>
<dbReference type="AlphaFoldDB" id="A0A6I8TLD1"/>
<protein>
    <recommendedName>
        <fullName evidence="2">Phospholipid scramblase</fullName>
    </recommendedName>
</protein>
<keyword evidence="2" id="KW-0106">Calcium</keyword>
<dbReference type="PANTHER" id="PTHR23248">
    <property type="entry name" value="PHOSPHOLIPID SCRAMBLASE-RELATED"/>
    <property type="match status" value="1"/>
</dbReference>
<dbReference type="PANTHER" id="PTHR23248:SF9">
    <property type="entry name" value="PHOSPHOLIPID SCRAMBLASE"/>
    <property type="match status" value="1"/>
</dbReference>
<reference evidence="4" key="2">
    <citation type="submission" date="2020-05" db="UniProtKB">
        <authorList>
            <consortium name="EnsemblMetazoa"/>
        </authorList>
    </citation>
    <scope>IDENTIFICATION</scope>
    <source>
        <strain evidence="4">LVP_AGWG</strain>
    </source>
</reference>
<evidence type="ECO:0000313" key="5">
    <source>
        <dbReference type="Proteomes" id="UP000008820"/>
    </source>
</evidence>
<dbReference type="SUPFAM" id="SSF54518">
    <property type="entry name" value="Tubby C-terminal domain-like"/>
    <property type="match status" value="1"/>
</dbReference>